<dbReference type="PaxDb" id="4113-PGSC0003DMT400096304"/>
<proteinExistence type="predicted"/>
<dbReference type="Proteomes" id="UP000011115">
    <property type="component" value="Unassembled WGS sequence"/>
</dbReference>
<reference evidence="2" key="2">
    <citation type="submission" date="2015-06" db="UniProtKB">
        <authorList>
            <consortium name="EnsemblPlants"/>
        </authorList>
    </citation>
    <scope>IDENTIFICATION</scope>
    <source>
        <strain evidence="2">DM1-3 516 R44</strain>
    </source>
</reference>
<evidence type="ECO:0000313" key="3">
    <source>
        <dbReference type="Proteomes" id="UP000011115"/>
    </source>
</evidence>
<accession>M1DY53</accession>
<evidence type="ECO:0000313" key="2">
    <source>
        <dbReference type="EnsemblPlants" id="PGSC0003DMT400096304"/>
    </source>
</evidence>
<evidence type="ECO:0000256" key="1">
    <source>
        <dbReference type="SAM" id="MobiDB-lite"/>
    </source>
</evidence>
<organism evidence="2 3">
    <name type="scientific">Solanum tuberosum</name>
    <name type="common">Potato</name>
    <dbReference type="NCBI Taxonomy" id="4113"/>
    <lineage>
        <taxon>Eukaryota</taxon>
        <taxon>Viridiplantae</taxon>
        <taxon>Streptophyta</taxon>
        <taxon>Embryophyta</taxon>
        <taxon>Tracheophyta</taxon>
        <taxon>Spermatophyta</taxon>
        <taxon>Magnoliopsida</taxon>
        <taxon>eudicotyledons</taxon>
        <taxon>Gunneridae</taxon>
        <taxon>Pentapetalae</taxon>
        <taxon>asterids</taxon>
        <taxon>lamiids</taxon>
        <taxon>Solanales</taxon>
        <taxon>Solanaceae</taxon>
        <taxon>Solanoideae</taxon>
        <taxon>Solaneae</taxon>
        <taxon>Solanum</taxon>
    </lineage>
</organism>
<sequence>MAEGNGDNSAETSQEVEMDFELTALVSQLNELSTKITEKENQCRSQGRYIPPHERKQFRDRENNRVEDTLQVILQKITEQDRMLEEMKKSIEVLNQMVFGIEFEKMVENRHVGSIGELDKFMFTESNRRFIERTLTFLTCLNWRAHPVKLAKKKRNQDLPPEDKGKWKKNIARKGLAIEPNFSEPEDEQPLINRRDALRNRSQSTAVSTPLAATPSTTDAVPAQVREFYTAYGESALKNKKKTSEFRPVKSVMVRDKEVECHSEHINVVLGRTLHSALPYEGLPIVQSLDDLKGWLAMMISDTTPRWMDAELPLRRGT</sequence>
<dbReference type="Gramene" id="PGSC0003DMT400096304">
    <property type="protein sequence ID" value="PGSC0003DMT400096304"/>
    <property type="gene ID" value="PGSC0003DMG400045875"/>
</dbReference>
<dbReference type="PANTHER" id="PTHR33180:SF31">
    <property type="entry name" value="POLYPROTEIN PROTEIN"/>
    <property type="match status" value="1"/>
</dbReference>
<dbReference type="EnsemblPlants" id="PGSC0003DMT400096304">
    <property type="protein sequence ID" value="PGSC0003DMT400096304"/>
    <property type="gene ID" value="PGSC0003DMG400045875"/>
</dbReference>
<feature type="compositionally biased region" description="Basic and acidic residues" evidence="1">
    <location>
        <begin position="51"/>
        <end position="62"/>
    </location>
</feature>
<dbReference type="AlphaFoldDB" id="M1DY53"/>
<keyword evidence="3" id="KW-1185">Reference proteome</keyword>
<reference evidence="3" key="1">
    <citation type="journal article" date="2011" name="Nature">
        <title>Genome sequence and analysis of the tuber crop potato.</title>
        <authorList>
            <consortium name="The Potato Genome Sequencing Consortium"/>
        </authorList>
    </citation>
    <scope>NUCLEOTIDE SEQUENCE [LARGE SCALE GENOMIC DNA]</scope>
    <source>
        <strain evidence="3">cv. DM1-3 516 R44</strain>
    </source>
</reference>
<protein>
    <recommendedName>
        <fullName evidence="4">Integrase core domain containing protein</fullName>
    </recommendedName>
</protein>
<evidence type="ECO:0008006" key="4">
    <source>
        <dbReference type="Google" id="ProtNLM"/>
    </source>
</evidence>
<dbReference type="HOGENOM" id="CLU_029307_1_3_1"/>
<dbReference type="PANTHER" id="PTHR33180">
    <property type="entry name" value="PHOTOSYSTEM II CP43 REACTION CENTER PROTEIN"/>
    <property type="match status" value="1"/>
</dbReference>
<dbReference type="InParanoid" id="M1DY53"/>
<name>M1DY53_SOLTU</name>
<feature type="region of interest" description="Disordered" evidence="1">
    <location>
        <begin position="38"/>
        <end position="62"/>
    </location>
</feature>